<sequence length="42" mass="4252">MSALASLQVRPASASIVMMMACIGMLASALIVTTCSFGNSCL</sequence>
<evidence type="ECO:0000313" key="3">
    <source>
        <dbReference type="Proteomes" id="UP001150924"/>
    </source>
</evidence>
<keyword evidence="1" id="KW-1133">Transmembrane helix</keyword>
<name>A0A9X3EU16_9BACT</name>
<proteinExistence type="predicted"/>
<reference evidence="2" key="1">
    <citation type="submission" date="2022-11" db="EMBL/GenBank/DDBJ databases">
        <title>Minimal conservation of predation-associated metabolite biosynthetic gene clusters underscores biosynthetic potential of Myxococcota including descriptions for ten novel species: Archangium lansinium sp. nov., Myxococcus landrumus sp. nov., Nannocystis bai.</title>
        <authorList>
            <person name="Ahearne A."/>
            <person name="Stevens C."/>
            <person name="Phillips K."/>
        </authorList>
    </citation>
    <scope>NUCLEOTIDE SEQUENCE</scope>
    <source>
        <strain evidence="2">Na p29</strain>
    </source>
</reference>
<organism evidence="2 3">
    <name type="scientific">Nannocystis pusilla</name>
    <dbReference type="NCBI Taxonomy" id="889268"/>
    <lineage>
        <taxon>Bacteria</taxon>
        <taxon>Pseudomonadati</taxon>
        <taxon>Myxococcota</taxon>
        <taxon>Polyangia</taxon>
        <taxon>Nannocystales</taxon>
        <taxon>Nannocystaceae</taxon>
        <taxon>Nannocystis</taxon>
    </lineage>
</organism>
<gene>
    <name evidence="2" type="ORF">OV079_29775</name>
</gene>
<keyword evidence="1" id="KW-0472">Membrane</keyword>
<dbReference type="RefSeq" id="WP_267772355.1">
    <property type="nucleotide sequence ID" value="NZ_JAPNKE010000002.1"/>
</dbReference>
<evidence type="ECO:0000256" key="1">
    <source>
        <dbReference type="SAM" id="Phobius"/>
    </source>
</evidence>
<evidence type="ECO:0000313" key="2">
    <source>
        <dbReference type="EMBL" id="MCY1009680.1"/>
    </source>
</evidence>
<keyword evidence="1" id="KW-0812">Transmembrane</keyword>
<dbReference type="AlphaFoldDB" id="A0A9X3EU16"/>
<keyword evidence="3" id="KW-1185">Reference proteome</keyword>
<dbReference type="EMBL" id="JAPNKE010000002">
    <property type="protein sequence ID" value="MCY1009680.1"/>
    <property type="molecule type" value="Genomic_DNA"/>
</dbReference>
<feature type="transmembrane region" description="Helical" evidence="1">
    <location>
        <begin position="12"/>
        <end position="32"/>
    </location>
</feature>
<dbReference type="Proteomes" id="UP001150924">
    <property type="component" value="Unassembled WGS sequence"/>
</dbReference>
<comment type="caution">
    <text evidence="2">The sequence shown here is derived from an EMBL/GenBank/DDBJ whole genome shotgun (WGS) entry which is preliminary data.</text>
</comment>
<protein>
    <submittedName>
        <fullName evidence="2">Uncharacterized protein</fullName>
    </submittedName>
</protein>
<accession>A0A9X3EU16</accession>